<dbReference type="InterPro" id="IPR046839">
    <property type="entry name" value="ABC_toxin_N"/>
</dbReference>
<feature type="domain" description="ABC toxin N-terminal" evidence="3">
    <location>
        <begin position="2400"/>
        <end position="2529"/>
    </location>
</feature>
<dbReference type="Proteomes" id="UP000295606">
    <property type="component" value="Unassembled WGS sequence"/>
</dbReference>
<sequence>MPSIIIRIIPQQAPTDPDKFTTDYLNPAGLGPLQITAYDLSFNSPTTGQSVGTATYVGTASSPPSPTSPQPSGSILVFTPPQYNPDPTSGIVQQYDLWPPPDGIHTAFFSLASVATAIIAPSSTATIENLRLVAQWGSGADAPSVTTDFYDVTLYGGSVPDLNGWNPVTPTGTTDPPVADPWGQLDPATTPILYFQLPIAPTATAPGLQLPSDGTPPAFQDLYTAVTNVLGGDPGTNVSVATTANANAGDTTLQIAANTTSIGPGMNASGAAGLPAGTTVLGIDSSGLITLNQQLSAPIGSGTAITFSPDLRALTVDQCQNIAYEIVWSQQPPLPTPPDPLEDLYSNPPNNGAMLGGSNNTTPNQYEGDRQQFEAQLKSYYASANATAQSLTNFVFALAAAVACQQRTFAASQALIDLPANPAVGVSNDTQVVLSGLGSATASAIFGVPAAYFYALAATMPSQVTVQQRYVLATRDTLTSLLADLTTAIEAGTVTDSEGFTTPVLNGLALTGSINAAQAARRLNALNVPASAATPLAPLDTFVLQTSSDTPSGSALTFASVANVSDNMLVADTNVVAGTTVASVAAATESVTLSAAILNDVPSGSGIVFAAAWSGDLQSLVQSWLAFPPASAGAISSVSYQPGDDDTQFWPGAANAHPAAFFNLVLSALTQGAMLPAPFTGSLGDQIAKALIPNAPSTVEQLAAVTDAQWTKFFQDNPTWLPAFTQPGDTNARIAAFIRAVQKFFTVTSSVPASPFVLATSAPTNSGAILHFPPQNALPAGISIVDGMSVSGQATIPAGTTVKNVAPTPTSTDVTLNRAVTGAGVPAQANVTFTVTVAAGAGAIAPTLPGVANDWFTTCLTAYGAYTPGGGFDVAKLQAVAVPLMSGDLSAAAWLVEALVALDALYAIVTPVAMPAWLPMADKTAYQFSIVEALYARGFTSTARINALTTSEFQQALAGTVAYDLAAAIQTAAASAPPAGGGFQPINPNGALTDCIPPPCSSPLGPVTYLSELLNLASISTCEAPVPAALSLPTNGDTQNGATLPFVSTVGVIDGMSVSGSGIDSGTTVSSLTLSSVTLSKAITGDVPDKTSITFTAPTLATVLAARRGPPGNLAASCANLETPLPLIDLVNESLEYMASLVISGATPVTGQVYNTSADALAGHALCQHEPCPDEAKPGCHDPARLFAAVPEYSTPATPVAANEAVEPLVWNTLKSDFSACRLPYSQALDVSRSYLRHFGSCRFEEMRTFRKCITEFVLDPTSEPTGFADYLWRYPVRIDIAREYLGITPEEYTLLFAGAPVPLCGKPVDRDVPARPGAAAAQEPWQLYGFSSPGEGNDSWLTTVAQLPEFLARTRLSYCEFYELWQSGYVQFLSNDERQKGAFPQCEPCCLDTLSLRYPDEERSLAQGLMQLAIFIRLWRTLKESCCLCLTFSELSDFCSVLQLFNGASPNPDFIRQLAAFQMLREQFRLELRDPRDPPAAAAVGADRTQILALWVGPTAKQWAWAIRELCEKIVLYARQRGSCEHRGGDFAAMLASHLDALARLAGFDPASATDNWHALPTHTLRLAEILAKLAGSRSHIGELLYLFTATDAPGDGGPFPLQDEFEAQELPLGLPDEEAKHSLWRLRRELLASAGEVPRRGEREVRIETKIEESDRSGTAEYGETHREQIEVEVEVDEIEKNWDWWRVRRVLEEDLGFAAADALALAQHFFAHVLERAGHPLDAAAPRFTSTLAVANTTPAMWTGRAGTPFQYDASTGGGQLWARIPIADEEVIEQLTSLQALNANEQSAVQDLYFQPRAMLARFALLFPDFTEAQRRLIEERDGEQRWHYFRWHVALCLRRCHIIAAHLSRHVAAATRQECPEDHETAMLVLKDLLGDENKATANWENDAGTPPAVAWTPPTGGAFAALLGLLGTGLIAEYKLDGGALVWRDQAASLDGFGPRRDRDNAPVPTVLPSLAATLPASEAAFLAIRNGFLLRPKDGDLVGGAQGFDVTWYGALLIEDEGHYEFCAGAPTPCGEKPDWEAVHRCRWRAVLKRGSRSWVILSHQWAGEEERLVGSRDLRRGAYEITVELVRPEPAFASADRVHRVHGGLEIKYCGPDSGGERVALPRQRLFAISKDNPLGNGIAVQSAGAAAFLATRYTSSLRDIRRTYQRAFKALLFVHRLDLRGRDADDGDSELGFMLQNEASFAGAAYYRSGGGFAQHLADFNFNFLPIVDDYDAPAADQRTNPSPQRTQAMFDWWERLLDYTVARDEIHRCHDRRFWRLFAEAEKTQPADPAPLVANLGVAPPYWPLGLRYYTSQASPVYAVTAADLEDERWGLRAWHAERWLAALARRFGEKDIGGARPDLWASDDPSALVAGEAQTGNANLGTFVMDGCIENGEPRRYDDLRRVNDDLRRRGCDALLAWLCAMNRVMLPWVPGQFAQSPRDLSDLLLLDVETGLCERASRIEEAISAVQTFVRRARLHLEPGWVINRAFAHLWDAEFSTFAVWRVCKERHLYKESWIEWDDLRRARRVEAFRTLESKLQQSELAIAAPGGGVWWPRESALARRDPDLLQVSEPSRMALLPAPHVGLNLLGTPDYAGRPSWLALVAAANGTQGGGAEAAAPAGANANEPLPVWMEAAIRLGTRFWRIAAASQPPGAAAFAPRPGFGTRAVADECVSCCGPCECDPDPCLDEYYFWLVPGAIYVPASTPAPTGVTATGDYQDGFQDDFYDPVQQTSTVWQDPAQLPQLLEWPSLPTVRLAWCHLHDGQFGQPRRSTFSVHVDSTESADMQFLGRTGDSLTFAVTNGIAPTGYADPSAPGFRYDIAEDDAVVLPQVLAPNPATPPTFVAPFNLAAYPYFLYFTPGAALYPLTPLSPSLVIATALRTHCSFEAALAWYREAFDPLREDCTWIDCHQQDAQHDVALPGGTGACCDATDVSCDEARNRSVILHYLETLVEWSDALRHRGNAPEAFQQAWALLDVAERILGRAPRKVWLVPPASPPTVTNFTPAFAPLNPRLIDLYEVVADRLALIRTCQSARRLPDRRADGTVPYFGGDPLREGGCSLANHCAEDDWCAPRSPYRFAVLIQKAQDYAARVEQFGAAFLAAVEKGDAELLAALRAGQEREILTLGLTAQEDAWRDADWAIEALQKTKAMSQANLNYYQGLIQAGLIGQEVAYEDLTEASTVTRGVAETIDASSGVASAIGNYFVGVAGFGGTPLIYSQLPPGAPLAGAFAAVARIMIAVADALGTTAGLNLTEAGWSRRLQEWNHQVDILTIEIQQIERQILGAQRRRGSALKNLDMHQRQIEHATDVQNFLRDKFTAPELYLYLQKETAGLHRRMYTLALDAARQAQHAFNLERGHTRRHFVPDCAWDDLHQGLLAGERLGLALRHMEKAYMDENAREHELIKQFSLRLHFPMAFLKLRATGCCEIDIPEWMFDLDYPGHFMRRIRNLTVTIPCVTGPFTGVHCRLTLLASMTRIDPRRSAPAHECCCPGPCCDACGEDERLAREYRPCPDDPRIVRHYGAREAIATSGGRDDSGMFQLDFNDQRYLPFEYMGAVSRWCIELRPENNYFDRDSLTDFVIRVGHTSREGGEPLREAAFAAARHYLPGNGWRFFELRHDFPDAWQQLRDSARDTGRHAHLRLCLDRQMFPFIPHANEITLEGMVIVFGMHSDDEVCAEFEGCPCPEPRRPAVHGIAVKHCEVGHSDAQTVLCRTSDDWPDLYYGAFTAEAVLGNKRHKAEFDISFGDVTREIGPVFLLCRYRTEGCSVAPRDPFRDMQNSFRNPD</sequence>
<keyword evidence="1" id="KW-0175">Coiled coil</keyword>
<dbReference type="EMBL" id="SMOD01000059">
    <property type="protein sequence ID" value="TDG02548.1"/>
    <property type="molecule type" value="Genomic_DNA"/>
</dbReference>
<evidence type="ECO:0000313" key="4">
    <source>
        <dbReference type="EMBL" id="TDG02548.1"/>
    </source>
</evidence>
<dbReference type="InterPro" id="IPR040840">
    <property type="entry name" value="TcA_TcB_BD"/>
</dbReference>
<evidence type="ECO:0000259" key="2">
    <source>
        <dbReference type="Pfam" id="PF18276"/>
    </source>
</evidence>
<dbReference type="Pfam" id="PF18276">
    <property type="entry name" value="TcA_TcB_BD"/>
    <property type="match status" value="1"/>
</dbReference>
<evidence type="ECO:0000313" key="5">
    <source>
        <dbReference type="Proteomes" id="UP000295606"/>
    </source>
</evidence>
<comment type="caution">
    <text evidence="4">The sequence shown here is derived from an EMBL/GenBank/DDBJ whole genome shotgun (WGS) entry which is preliminary data.</text>
</comment>
<gene>
    <name evidence="4" type="ORF">E1N52_39205</name>
</gene>
<accession>A0A4R5L1Y7</accession>
<reference evidence="4 5" key="1">
    <citation type="submission" date="2019-03" db="EMBL/GenBank/DDBJ databases">
        <title>Paraburkholderia sp. isolated from native Mimosa gymnas in Guartela State Park, Brazil.</title>
        <authorList>
            <person name="Paulitsch F."/>
            <person name="Hungria M."/>
            <person name="Delamuta J.R.M."/>
            <person name="Ribeiro R.A."/>
            <person name="Dall'Agnol R."/>
            <person name="Silva J.S.B."/>
        </authorList>
    </citation>
    <scope>NUCLEOTIDE SEQUENCE [LARGE SCALE GENOMIC DNA]</scope>
    <source>
        <strain evidence="4 5">CNPSo 3008</strain>
    </source>
</reference>
<dbReference type="RefSeq" id="WP_133190037.1">
    <property type="nucleotide sequence ID" value="NZ_SMOD01000059.1"/>
</dbReference>
<feature type="coiled-coil region" evidence="1">
    <location>
        <begin position="3257"/>
        <end position="3284"/>
    </location>
</feature>
<dbReference type="OrthoDB" id="9781691at2"/>
<dbReference type="Pfam" id="PF20220">
    <property type="entry name" value="ABC_toxin_N"/>
    <property type="match status" value="1"/>
</dbReference>
<evidence type="ECO:0000256" key="1">
    <source>
        <dbReference type="SAM" id="Coils"/>
    </source>
</evidence>
<proteinExistence type="predicted"/>
<evidence type="ECO:0000259" key="3">
    <source>
        <dbReference type="Pfam" id="PF20220"/>
    </source>
</evidence>
<organism evidence="4 5">
    <name type="scientific">Paraburkholderia guartelaensis</name>
    <dbReference type="NCBI Taxonomy" id="2546446"/>
    <lineage>
        <taxon>Bacteria</taxon>
        <taxon>Pseudomonadati</taxon>
        <taxon>Pseudomonadota</taxon>
        <taxon>Betaproteobacteria</taxon>
        <taxon>Burkholderiales</taxon>
        <taxon>Burkholderiaceae</taxon>
        <taxon>Paraburkholderia</taxon>
    </lineage>
</organism>
<feature type="domain" description="Tc toxin complex TcA C-terminal TcB-binding" evidence="2">
    <location>
        <begin position="3276"/>
        <end position="3583"/>
    </location>
</feature>
<protein>
    <submittedName>
        <fullName evidence="4">Insecticidal toxin complex protein</fullName>
    </submittedName>
</protein>
<name>A0A4R5L1Y7_9BURK</name>